<dbReference type="EMBL" id="LBJM01000010">
    <property type="protein sequence ID" value="RXH41928.1"/>
    <property type="molecule type" value="Genomic_DNA"/>
</dbReference>
<comment type="subcellular location">
    <subcellularLocation>
        <location evidence="2">Secreted</location>
    </subcellularLocation>
</comment>
<reference evidence="8 9" key="1">
    <citation type="submission" date="2015-04" db="EMBL/GenBank/DDBJ databases">
        <title>Comparative genomics of rhizobia nodulating Arachis hypogaea in China.</title>
        <authorList>
            <person name="Li Y."/>
        </authorList>
    </citation>
    <scope>NUCLEOTIDE SEQUENCE [LARGE SCALE GENOMIC DNA]</scope>
    <source>
        <strain evidence="8 9">CCBAU 51787</strain>
    </source>
</reference>
<dbReference type="Gene3D" id="3.90.550.10">
    <property type="entry name" value="Spore Coat Polysaccharide Biosynthesis Protein SpsA, Chain A"/>
    <property type="match status" value="1"/>
</dbReference>
<evidence type="ECO:0000256" key="3">
    <source>
        <dbReference type="ARBA" id="ARBA00010973"/>
    </source>
</evidence>
<evidence type="ECO:0000256" key="1">
    <source>
        <dbReference type="ARBA" id="ARBA00003236"/>
    </source>
</evidence>
<dbReference type="PROSITE" id="PS51677">
    <property type="entry name" value="NODB"/>
    <property type="match status" value="1"/>
</dbReference>
<dbReference type="InterPro" id="IPR001173">
    <property type="entry name" value="Glyco_trans_2-like"/>
</dbReference>
<proteinExistence type="inferred from homology"/>
<dbReference type="InterPro" id="IPR008715">
    <property type="entry name" value="SAM-MeTfrase_NodS-like"/>
</dbReference>
<dbReference type="GO" id="GO:0016810">
    <property type="term" value="F:hydrolase activity, acting on carbon-nitrogen (but not peptide) bonds"/>
    <property type="evidence" value="ECO:0007669"/>
    <property type="project" value="InterPro"/>
</dbReference>
<dbReference type="GO" id="GO:0008757">
    <property type="term" value="F:S-adenosylmethionine-dependent methyltransferase activity"/>
    <property type="evidence" value="ECO:0007669"/>
    <property type="project" value="InterPro"/>
</dbReference>
<evidence type="ECO:0000256" key="2">
    <source>
        <dbReference type="ARBA" id="ARBA00004613"/>
    </source>
</evidence>
<comment type="similarity">
    <text evidence="3">Belongs to the polysaccharide deacetylase family.</text>
</comment>
<organism evidence="8 9">
    <name type="scientific">Bradyrhizobium zhanjiangense</name>
    <dbReference type="NCBI Taxonomy" id="1325107"/>
    <lineage>
        <taxon>Bacteria</taxon>
        <taxon>Pseudomonadati</taxon>
        <taxon>Pseudomonadota</taxon>
        <taxon>Alphaproteobacteria</taxon>
        <taxon>Hyphomicrobiales</taxon>
        <taxon>Nitrobacteraceae</taxon>
        <taxon>Bradyrhizobium</taxon>
    </lineage>
</organism>
<dbReference type="InterPro" id="IPR011330">
    <property type="entry name" value="Glyco_hydro/deAcase_b/a-brl"/>
</dbReference>
<dbReference type="CDD" id="cd10918">
    <property type="entry name" value="CE4_NodB_like_5s_6s"/>
    <property type="match status" value="1"/>
</dbReference>
<evidence type="ECO:0000256" key="5">
    <source>
        <dbReference type="ARBA" id="ARBA00022729"/>
    </source>
</evidence>
<dbReference type="SUPFAM" id="SSF53335">
    <property type="entry name" value="S-adenosyl-L-methionine-dependent methyltransferases"/>
    <property type="match status" value="1"/>
</dbReference>
<dbReference type="Pfam" id="PF00535">
    <property type="entry name" value="Glycos_transf_2"/>
    <property type="match status" value="1"/>
</dbReference>
<sequence>MTAHPRTSVVIAARDAAGTIAETLDSVLAQSAADWEALVVDDGSIDATAAIVAEYVARDSRFRILQSGGAGASGARNKGIASARGERILFLDSDDWIDRSFLARMNAALDRDPAAVAAYCNCCRVMPDGSETPVRRDPAIQDNAFERFARTCATFIHGVLVLKGAVAKVGGFETSLRTCEDWDLWQRIARCGGRWIHVDEKLSYYRTSDRSLTQDVKRMLADARVVIARGFSSDDRISEPAPAHRAGASTAAYGSAAAAYAYFALWCAGFECGRGNASDPSLETLSDIPKTETTADFIAAVLLDAVTVGARTVPAKLAERWPQYGEGVTNLISAIGRAWNDPAAGRKCQYRFERKVLDYDDLSAPRVLTLTFGTRVDLRRIGTIRPIGTVDRLYVYLCDGPRILTLLDIGALGTVDSRFWIALAAHGLVHLQVKDQIGRLVRAKIALHKRTERVRSLMRDGRDTHRGRLRELATRASREARPLAISGIPDSGRRKRCAEKPRDTARKQFWEGFFEQEDPWNYGSPYEQEKYTRQLELLPDQPVDHALELACAEGHFTRQLAPRVKRLRAADISTRALDRARVRCNGHQNIEFSELDLSADPLPQDIDLIVCSEVLYYLNNEAELESVAKRLVQALRPGGHLVAAHAFVLKDNMSRTGLDWESPYGAETITRTIQGVPGLALETSIETELYRIDRFRRLLPGEAPPDTQVKCAAIDAPIEVEVARSIVWGGAAARRFDVAQSERRTHVPVLMYHRIAAEGPGELARYRLSPDAFGQQMLWLRRNGYHAINSDQLAWFVASNHPFVGRPVLITFDDGYEDFAEHAWPILQANDFSAEVFVATDFVGKRAEWDAPFGEPAPLLDAVRIAGLAAEGVSFGSHLASHPRSEELATWNLAEELTRSRAQLERWLGRPITSLAAPFGSTDQRLGILAAECGYKTLFNTVSRAATLRDNLLDLPRIEVRGDFTLDTFARCLEQYQ</sequence>
<dbReference type="PANTHER" id="PTHR34216:SF3">
    <property type="entry name" value="POLY-BETA-1,6-N-ACETYL-D-GLUCOSAMINE N-DEACETYLASE"/>
    <property type="match status" value="1"/>
</dbReference>
<dbReference type="Gene3D" id="3.20.20.370">
    <property type="entry name" value="Glycoside hydrolase/deacetylase"/>
    <property type="match status" value="1"/>
</dbReference>
<evidence type="ECO:0000256" key="6">
    <source>
        <dbReference type="ARBA" id="ARBA00032976"/>
    </source>
</evidence>
<dbReference type="InterPro" id="IPR051398">
    <property type="entry name" value="Polysacch_Deacetylase"/>
</dbReference>
<dbReference type="InterPro" id="IPR029044">
    <property type="entry name" value="Nucleotide-diphossugar_trans"/>
</dbReference>
<dbReference type="Proteomes" id="UP000290565">
    <property type="component" value="Unassembled WGS sequence"/>
</dbReference>
<comment type="caution">
    <text evidence="8">The sequence shown here is derived from an EMBL/GenBank/DDBJ whole genome shotgun (WGS) entry which is preliminary data.</text>
</comment>
<evidence type="ECO:0000313" key="9">
    <source>
        <dbReference type="Proteomes" id="UP000290565"/>
    </source>
</evidence>
<dbReference type="PANTHER" id="PTHR34216">
    <property type="match status" value="1"/>
</dbReference>
<keyword evidence="5" id="KW-0732">Signal</keyword>
<dbReference type="Pfam" id="PF01522">
    <property type="entry name" value="Polysacc_deac_1"/>
    <property type="match status" value="1"/>
</dbReference>
<dbReference type="Gene3D" id="3.40.50.150">
    <property type="entry name" value="Vaccinia Virus protein VP39"/>
    <property type="match status" value="1"/>
</dbReference>
<name>A0A4Q0ST37_9BRAD</name>
<dbReference type="InterPro" id="IPR002509">
    <property type="entry name" value="NODB_dom"/>
</dbReference>
<dbReference type="GO" id="GO:0005576">
    <property type="term" value="C:extracellular region"/>
    <property type="evidence" value="ECO:0007669"/>
    <property type="project" value="UniProtKB-SubCell"/>
</dbReference>
<evidence type="ECO:0000256" key="4">
    <source>
        <dbReference type="ARBA" id="ARBA00020071"/>
    </source>
</evidence>
<accession>A0A4Q0ST37</accession>
<protein>
    <recommendedName>
        <fullName evidence="4">Chitooligosaccharide deacetylase</fullName>
    </recommendedName>
    <alternativeName>
        <fullName evidence="6">Nodulation protein B</fullName>
    </alternativeName>
</protein>
<evidence type="ECO:0000259" key="7">
    <source>
        <dbReference type="PROSITE" id="PS51677"/>
    </source>
</evidence>
<dbReference type="CDD" id="cd02440">
    <property type="entry name" value="AdoMet_MTases"/>
    <property type="match status" value="1"/>
</dbReference>
<dbReference type="SUPFAM" id="SSF88713">
    <property type="entry name" value="Glycoside hydrolase/deacetylase"/>
    <property type="match status" value="1"/>
</dbReference>
<dbReference type="SUPFAM" id="SSF53448">
    <property type="entry name" value="Nucleotide-diphospho-sugar transferases"/>
    <property type="match status" value="1"/>
</dbReference>
<comment type="function">
    <text evidence="1">Is involved in generating a small heat-stable compound (Nod), an acylated oligomer of N-acetylglucosamine, that stimulates mitosis in various plant protoplasts.</text>
</comment>
<dbReference type="AlphaFoldDB" id="A0A4Q0ST37"/>
<dbReference type="RefSeq" id="WP_128935700.1">
    <property type="nucleotide sequence ID" value="NZ_CP022221.1"/>
</dbReference>
<gene>
    <name evidence="8" type="ORF">XH94_04550</name>
</gene>
<dbReference type="InterPro" id="IPR029063">
    <property type="entry name" value="SAM-dependent_MTases_sf"/>
</dbReference>
<dbReference type="Pfam" id="PF05401">
    <property type="entry name" value="NodS"/>
    <property type="match status" value="1"/>
</dbReference>
<dbReference type="GO" id="GO:0009312">
    <property type="term" value="P:oligosaccharide biosynthetic process"/>
    <property type="evidence" value="ECO:0007669"/>
    <property type="project" value="InterPro"/>
</dbReference>
<feature type="domain" description="NodB homology" evidence="7">
    <location>
        <begin position="806"/>
        <end position="977"/>
    </location>
</feature>
<evidence type="ECO:0000313" key="8">
    <source>
        <dbReference type="EMBL" id="RXH41928.1"/>
    </source>
</evidence>